<evidence type="ECO:0000313" key="4">
    <source>
        <dbReference type="Proteomes" id="UP000030901"/>
    </source>
</evidence>
<protein>
    <submittedName>
        <fullName evidence="3">Fe2+ transport system protein A</fullName>
    </submittedName>
</protein>
<gene>
    <name evidence="3" type="ORF">FPB0191_01475</name>
</gene>
<dbReference type="InterPro" id="IPR007167">
    <property type="entry name" value="Fe-transptr_FeoA-like"/>
</dbReference>
<dbReference type="OrthoDB" id="9811076at2"/>
<dbReference type="HOGENOM" id="CLU_150646_12_4_6"/>
<dbReference type="PANTHER" id="PTHR42954:SF2">
    <property type="entry name" value="FE(2+) TRANSPORT PROTEIN A"/>
    <property type="match status" value="1"/>
</dbReference>
<reference evidence="3 4" key="1">
    <citation type="journal article" date="2014" name="Appl. Environ. Microbiol.">
        <title>Gut symbionts from distinct hosts exhibit genotoxic activity via divergent colibactin biosynthetic pathways.</title>
        <authorList>
            <person name="Engel P."/>
            <person name="Vizcaino M.I."/>
            <person name="Crawford J.M."/>
        </authorList>
    </citation>
    <scope>NUCLEOTIDE SEQUENCE [LARGE SCALE GENOMIC DNA]</scope>
    <source>
        <strain evidence="3 4">PEB0191</strain>
    </source>
</reference>
<name>A0A0A7S371_FRIPE</name>
<organism evidence="3 4">
    <name type="scientific">Frischella perrara</name>
    <dbReference type="NCBI Taxonomy" id="1267021"/>
    <lineage>
        <taxon>Bacteria</taxon>
        <taxon>Pseudomonadati</taxon>
        <taxon>Pseudomonadota</taxon>
        <taxon>Gammaproteobacteria</taxon>
        <taxon>Orbales</taxon>
        <taxon>Orbaceae</taxon>
        <taxon>Frischella</taxon>
    </lineage>
</organism>
<dbReference type="AlphaFoldDB" id="A0A0A7S371"/>
<sequence>MVTAVSTLNQLAYGKEAVITHLLPESSPFRRKLLAMGITPGCKVSLVRVAPFGDPLEIKIRGFFLCLRRKEAATIAIKEIAE</sequence>
<dbReference type="GO" id="GO:0046914">
    <property type="term" value="F:transition metal ion binding"/>
    <property type="evidence" value="ECO:0007669"/>
    <property type="project" value="InterPro"/>
</dbReference>
<dbReference type="EMBL" id="CP009056">
    <property type="protein sequence ID" value="AJA45292.1"/>
    <property type="molecule type" value="Genomic_DNA"/>
</dbReference>
<dbReference type="InterPro" id="IPR052713">
    <property type="entry name" value="FeoA"/>
</dbReference>
<accession>A0A0A7S371</accession>
<evidence type="ECO:0000313" key="3">
    <source>
        <dbReference type="EMBL" id="AJA45292.1"/>
    </source>
</evidence>
<dbReference type="Proteomes" id="UP000030901">
    <property type="component" value="Chromosome"/>
</dbReference>
<keyword evidence="4" id="KW-1185">Reference proteome</keyword>
<proteinExistence type="predicted"/>
<dbReference type="InterPro" id="IPR038157">
    <property type="entry name" value="FeoA_core_dom"/>
</dbReference>
<feature type="domain" description="Ferrous iron transporter FeoA-like" evidence="2">
    <location>
        <begin position="6"/>
        <end position="79"/>
    </location>
</feature>
<dbReference type="SUPFAM" id="SSF50037">
    <property type="entry name" value="C-terminal domain of transcriptional repressors"/>
    <property type="match status" value="1"/>
</dbReference>
<dbReference type="SMART" id="SM00899">
    <property type="entry name" value="FeoA"/>
    <property type="match status" value="1"/>
</dbReference>
<dbReference type="STRING" id="1267021.FPB0191_01475"/>
<keyword evidence="1" id="KW-0408">Iron</keyword>
<dbReference type="KEGG" id="fpp:FPB0191_01475"/>
<dbReference type="PANTHER" id="PTHR42954">
    <property type="entry name" value="FE(2+) TRANSPORT PROTEIN A"/>
    <property type="match status" value="1"/>
</dbReference>
<dbReference type="Pfam" id="PF04023">
    <property type="entry name" value="FeoA"/>
    <property type="match status" value="1"/>
</dbReference>
<dbReference type="Gene3D" id="2.30.30.90">
    <property type="match status" value="1"/>
</dbReference>
<dbReference type="InterPro" id="IPR008988">
    <property type="entry name" value="Transcriptional_repressor_C"/>
</dbReference>
<evidence type="ECO:0000259" key="2">
    <source>
        <dbReference type="SMART" id="SM00899"/>
    </source>
</evidence>
<dbReference type="RefSeq" id="WP_039105014.1">
    <property type="nucleotide sequence ID" value="NZ_CP009056.1"/>
</dbReference>
<evidence type="ECO:0000256" key="1">
    <source>
        <dbReference type="ARBA" id="ARBA00023004"/>
    </source>
</evidence>